<sequence length="208" mass="22259">MFLSVLTTPALAALTLAAPAQQTYGCDVSNARLALPSSPEISIPSGVKPKYITLGVGTQNYTCSSAGTYASAGAVATLVDISCAYASDPYLFGDVQTWAYNLYPQWQYASEPYTHELGKHYFISQSGSIAPKFDFTQTGKGYTVAKKAAGTTSPEGSKNVDWLELQGTSGSLAKYVFRVDTQGGQPPVSCNAGQTMTVKYTAKYWFFD</sequence>
<evidence type="ECO:0000313" key="2">
    <source>
        <dbReference type="EMBL" id="CAE6459321.1"/>
    </source>
</evidence>
<comment type="caution">
    <text evidence="2">The sequence shown here is derived from an EMBL/GenBank/DDBJ whole genome shotgun (WGS) entry which is preliminary data.</text>
</comment>
<evidence type="ECO:0008006" key="4">
    <source>
        <dbReference type="Google" id="ProtNLM"/>
    </source>
</evidence>
<dbReference type="Proteomes" id="UP000663831">
    <property type="component" value="Unassembled WGS sequence"/>
</dbReference>
<accession>A0A8H3BMQ3</accession>
<dbReference type="EMBL" id="CAJMWV010002297">
    <property type="protein sequence ID" value="CAE6459321.1"/>
    <property type="molecule type" value="Genomic_DNA"/>
</dbReference>
<evidence type="ECO:0000256" key="1">
    <source>
        <dbReference type="SAM" id="SignalP"/>
    </source>
</evidence>
<dbReference type="InterPro" id="IPR021851">
    <property type="entry name" value="DUF3455"/>
</dbReference>
<gene>
    <name evidence="2" type="ORF">RDB_LOCUS74651</name>
</gene>
<dbReference type="AlphaFoldDB" id="A0A8H3BMQ3"/>
<keyword evidence="1" id="KW-0732">Signal</keyword>
<organism evidence="2 3">
    <name type="scientific">Rhizoctonia solani</name>
    <dbReference type="NCBI Taxonomy" id="456999"/>
    <lineage>
        <taxon>Eukaryota</taxon>
        <taxon>Fungi</taxon>
        <taxon>Dikarya</taxon>
        <taxon>Basidiomycota</taxon>
        <taxon>Agaricomycotina</taxon>
        <taxon>Agaricomycetes</taxon>
        <taxon>Cantharellales</taxon>
        <taxon>Ceratobasidiaceae</taxon>
        <taxon>Rhizoctonia</taxon>
    </lineage>
</organism>
<dbReference type="PANTHER" id="PTHR35567">
    <property type="entry name" value="MALATE DEHYDROGENASE (AFU_ORTHOLOGUE AFUA_2G13800)"/>
    <property type="match status" value="1"/>
</dbReference>
<dbReference type="Pfam" id="PF11937">
    <property type="entry name" value="DUF3455"/>
    <property type="match status" value="1"/>
</dbReference>
<reference evidence="2" key="1">
    <citation type="submission" date="2021-01" db="EMBL/GenBank/DDBJ databases">
        <authorList>
            <person name="Kaushik A."/>
        </authorList>
    </citation>
    <scope>NUCLEOTIDE SEQUENCE</scope>
    <source>
        <strain evidence="2">AG3-1AP</strain>
    </source>
</reference>
<name>A0A8H3BMQ3_9AGAM</name>
<dbReference type="PANTHER" id="PTHR35567:SF1">
    <property type="entry name" value="CONSERVED FUNGAL PROTEIN (AFU_ORTHOLOGUE AFUA_1G14230)"/>
    <property type="match status" value="1"/>
</dbReference>
<feature type="chain" id="PRO_5034019158" description="Malate dehydrogenase" evidence="1">
    <location>
        <begin position="26"/>
        <end position="208"/>
    </location>
</feature>
<evidence type="ECO:0000313" key="3">
    <source>
        <dbReference type="Proteomes" id="UP000663831"/>
    </source>
</evidence>
<protein>
    <recommendedName>
        <fullName evidence="4">Malate dehydrogenase</fullName>
    </recommendedName>
</protein>
<proteinExistence type="predicted"/>
<feature type="signal peptide" evidence="1">
    <location>
        <begin position="1"/>
        <end position="25"/>
    </location>
</feature>